<dbReference type="KEGG" id="mmav:RE476_06235"/>
<dbReference type="RefSeq" id="WP_309309530.1">
    <property type="nucleotide sequence ID" value="NZ_CP133594.1"/>
</dbReference>
<sequence length="265" mass="31014">MSQIKKPLIDVIFASEKRKQVLWLLKDGAKEMETLLKSLDTNRIALLPQIRILEEHYLVSHDNDIYELTTIGKLVVDDMAPLLNIVETCDTDIDYWGTHNLDFIPAHLLKRMNVFENCQIINPPITDQFDIKCIYNEKSKESDFLYAITAMLYPNYHVVFSDLIDNNLKIDLIVSEDLLKKIRTDYHADFENYMKTGLINIYAYNKRMDILFFTFTEDNLLIRLLKSNGDIDGKLLLFNINAKTLDWAEELFNYYLKDSIPVTEL</sequence>
<protein>
    <submittedName>
        <fullName evidence="3">Winged helix-turn-helix domain-containing protein</fullName>
    </submittedName>
</protein>
<evidence type="ECO:0000259" key="2">
    <source>
        <dbReference type="Pfam" id="PF25213"/>
    </source>
</evidence>
<dbReference type="InterPro" id="IPR057527">
    <property type="entry name" value="HVO_A0261-like_N"/>
</dbReference>
<dbReference type="Pfam" id="PF25213">
    <property type="entry name" value="HVO_A0261_N"/>
    <property type="match status" value="1"/>
</dbReference>
<gene>
    <name evidence="3" type="ORF">RE476_06235</name>
</gene>
<proteinExistence type="predicted"/>
<reference evidence="3" key="1">
    <citation type="submission" date="2023-08" db="EMBL/GenBank/DDBJ databases">
        <title>Methanolobus mangrovi sp. nov. and Methanolobus sediminis sp. nov, two novel methylotrophic methanogens isolated from mangrove sediments in China.</title>
        <authorList>
            <person name="Zhou J."/>
        </authorList>
    </citation>
    <scope>NUCLEOTIDE SEQUENCE</scope>
    <source>
        <strain evidence="3">FTZ2</strain>
    </source>
</reference>
<organism evidence="3 4">
    <name type="scientific">Methanolobus mangrovi</name>
    <dbReference type="NCBI Taxonomy" id="3072977"/>
    <lineage>
        <taxon>Archaea</taxon>
        <taxon>Methanobacteriati</taxon>
        <taxon>Methanobacteriota</taxon>
        <taxon>Stenosarchaea group</taxon>
        <taxon>Methanomicrobia</taxon>
        <taxon>Methanosarcinales</taxon>
        <taxon>Methanosarcinaceae</taxon>
        <taxon>Methanolobus</taxon>
    </lineage>
</organism>
<dbReference type="Pfam" id="PF08350">
    <property type="entry name" value="FilR1_middle"/>
    <property type="match status" value="1"/>
</dbReference>
<dbReference type="InterPro" id="IPR013561">
    <property type="entry name" value="FilR1_middle_dom"/>
</dbReference>
<dbReference type="EMBL" id="CP133594">
    <property type="protein sequence ID" value="WMW23414.1"/>
    <property type="molecule type" value="Genomic_DNA"/>
</dbReference>
<dbReference type="Proteomes" id="UP001183006">
    <property type="component" value="Chromosome"/>
</dbReference>
<evidence type="ECO:0000259" key="1">
    <source>
        <dbReference type="Pfam" id="PF08350"/>
    </source>
</evidence>
<evidence type="ECO:0000313" key="4">
    <source>
        <dbReference type="Proteomes" id="UP001183006"/>
    </source>
</evidence>
<feature type="domain" description="Methanogenesis regulatory protein FilR1 middle" evidence="1">
    <location>
        <begin position="137"/>
        <end position="257"/>
    </location>
</feature>
<dbReference type="InterPro" id="IPR036388">
    <property type="entry name" value="WH-like_DNA-bd_sf"/>
</dbReference>
<dbReference type="InterPro" id="IPR036390">
    <property type="entry name" value="WH_DNA-bd_sf"/>
</dbReference>
<dbReference type="Gene3D" id="1.10.10.10">
    <property type="entry name" value="Winged helix-like DNA-binding domain superfamily/Winged helix DNA-binding domain"/>
    <property type="match status" value="1"/>
</dbReference>
<feature type="domain" description="HVO-A0261-like N-terminal" evidence="2">
    <location>
        <begin position="10"/>
        <end position="88"/>
    </location>
</feature>
<accession>A0AA51UHK8</accession>
<dbReference type="PIRSF" id="PIRSF006692">
    <property type="entry name" value="TF_HTH_AF0396_prd"/>
    <property type="match status" value="1"/>
</dbReference>
<name>A0AA51UHK8_9EURY</name>
<dbReference type="GeneID" id="84229722"/>
<dbReference type="AlphaFoldDB" id="A0AA51UHK8"/>
<dbReference type="SUPFAM" id="SSF46785">
    <property type="entry name" value="Winged helix' DNA-binding domain"/>
    <property type="match status" value="1"/>
</dbReference>
<keyword evidence="4" id="KW-1185">Reference proteome</keyword>
<dbReference type="InterPro" id="IPR016490">
    <property type="entry name" value="Tscrpt_reg_HTH_AF0396-typ3"/>
</dbReference>
<evidence type="ECO:0000313" key="3">
    <source>
        <dbReference type="EMBL" id="WMW23414.1"/>
    </source>
</evidence>